<dbReference type="Gene3D" id="3.50.30.30">
    <property type="match status" value="1"/>
</dbReference>
<sequence>MTDYAHQIQRLDELGPRYSGTDAHHTLTEDVASELSALGYTVERDTHSFERWDLADGGSALKIGQRDVPLSSVWPYSGETGPQGATAPLTPVTGVRKNWEAAAGKIAVIEVHNFDVPSKLVLDTWSGELPFETIANPVIGSEFAGTDLTKAREAGVVGVIGVWKGLADDAARGQYLPFTRDYQGIPAVWVPESERDTVLAAAERGDTATLTLDATKTPDTSMDTLWAVSAGSGPAADEAVLVVTHSDGGNAVEENGHLGLLALARDAATTAHNRTIVFVYTAGHLRIPAVTKHGQATTAWLDAHPELWSPDADGLTAVAGLAIEHLGAKHFRINPASGHYEPDGTLEPEMLYATTSELAELTRATWSGVDIDSSTPLKPGALIHFGEGEPLYEQRIPAVALVTGPLYLLAELEGDLVDIDALTRQIDSFRRLLTHMAGSAESSSFGTVTLPTKEEKALAGDQVVRFVEAQR</sequence>
<dbReference type="RefSeq" id="WP_326015760.1">
    <property type="nucleotide sequence ID" value="NZ_JAOZYC010000088.1"/>
</dbReference>
<dbReference type="SUPFAM" id="SSF53187">
    <property type="entry name" value="Zn-dependent exopeptidases"/>
    <property type="match status" value="1"/>
</dbReference>
<dbReference type="Gene3D" id="3.40.630.10">
    <property type="entry name" value="Zn peptidases"/>
    <property type="match status" value="1"/>
</dbReference>
<dbReference type="EMBL" id="JAOZYC010000088">
    <property type="protein sequence ID" value="MEB8338040.1"/>
    <property type="molecule type" value="Genomic_DNA"/>
</dbReference>
<comment type="caution">
    <text evidence="1">The sequence shown here is derived from an EMBL/GenBank/DDBJ whole genome shotgun (WGS) entry which is preliminary data.</text>
</comment>
<evidence type="ECO:0008006" key="3">
    <source>
        <dbReference type="Google" id="ProtNLM"/>
    </source>
</evidence>
<dbReference type="Proteomes" id="UP001354931">
    <property type="component" value="Unassembled WGS sequence"/>
</dbReference>
<organism evidence="1 2">
    <name type="scientific">Streptomyces endophyticus</name>
    <dbReference type="NCBI Taxonomy" id="714166"/>
    <lineage>
        <taxon>Bacteria</taxon>
        <taxon>Bacillati</taxon>
        <taxon>Actinomycetota</taxon>
        <taxon>Actinomycetes</taxon>
        <taxon>Kitasatosporales</taxon>
        <taxon>Streptomycetaceae</taxon>
        <taxon>Streptomyces</taxon>
    </lineage>
</organism>
<evidence type="ECO:0000313" key="1">
    <source>
        <dbReference type="EMBL" id="MEB8338040.1"/>
    </source>
</evidence>
<protein>
    <recommendedName>
        <fullName evidence="3">M28 family peptidase</fullName>
    </recommendedName>
</protein>
<keyword evidence="2" id="KW-1185">Reference proteome</keyword>
<reference evidence="1 2" key="1">
    <citation type="submission" date="2022-10" db="EMBL/GenBank/DDBJ databases">
        <authorList>
            <person name="Xie J."/>
            <person name="Shen N."/>
        </authorList>
    </citation>
    <scope>NUCLEOTIDE SEQUENCE [LARGE SCALE GENOMIC DNA]</scope>
    <source>
        <strain evidence="1 2">YIM65594</strain>
    </source>
</reference>
<accession>A0ABU6F3Q7</accession>
<name>A0ABU6F3Q7_9ACTN</name>
<gene>
    <name evidence="1" type="ORF">OKJ99_11060</name>
</gene>
<evidence type="ECO:0000313" key="2">
    <source>
        <dbReference type="Proteomes" id="UP001354931"/>
    </source>
</evidence>
<proteinExistence type="predicted"/>